<feature type="compositionally biased region" description="Pro residues" evidence="1">
    <location>
        <begin position="82"/>
        <end position="99"/>
    </location>
</feature>
<organism evidence="3 4">
    <name type="scientific">Lithohypha guttulata</name>
    <dbReference type="NCBI Taxonomy" id="1690604"/>
    <lineage>
        <taxon>Eukaryota</taxon>
        <taxon>Fungi</taxon>
        <taxon>Dikarya</taxon>
        <taxon>Ascomycota</taxon>
        <taxon>Pezizomycotina</taxon>
        <taxon>Eurotiomycetes</taxon>
        <taxon>Chaetothyriomycetidae</taxon>
        <taxon>Chaetothyriales</taxon>
        <taxon>Trichomeriaceae</taxon>
        <taxon>Lithohypha</taxon>
    </lineage>
</organism>
<sequence length="1071" mass="117804">MPARTDSGCKNSIENLERKKEQIKKRKPFQGYKTAVGPGEAARAKASPLKNVVQPQAYEPVNPPSTVLWQQTPRTNTRSHSPLPPEELGSPPPPAPPPHRSGVMNGHISRAVSPAPSPYEMNQSYPTMSRTPSPNIASFQGHTPPMIRDAMEDVMSSLEGMSVQHEAMERQISNPWSPEAFDDFRQAQPRPGLRPLTSLGLAAGGSTYSEEAREKYSSRHNSPDRYVDGPPHLETYVQRMERQLEERARHREASLDPDDRPPPPPPKQNPWNAATVGRRLSLRRPKSTYDLTSGLDRTYTTKTNSTNSSSGVGSLASYPSNASSKTSQSIFSGYSAGGFSATSAGSLARKRNGFNDYEPAAITARPTTSNGIRSERPKTPNTGYSYHQSHDPRAGARSAVGFEDRPVSSAGSIAFSTPKAKKTGLFKKLNETVKTSFASARSTIAPNGGDSTASSPTKHSYNNGVTSIAGGMHSPTKGDRHKSATSSGYYGSDAAREMGMDMGAGADWLRTRRDVNRSNTPGPSERQERAERCQMLNEPVICPVDELYETVQGDEDVDGGPVYHPFALSNPSFTQVDKAARFVTSLPSSITAASLATGYVCRPYRTDAQRVRAIFIWCAERLTWSADIEGPFGAREQMVDTRRVILQKSGSSREVAAVVMEMCRAVGLPSETIHGYLKRPGESLDIDAATPSKCNHYWNSVLIDGEWRLLDSSLASPTNPQRSLYSNISQTIAEPFYFLAKPSELCWTHVPLEPTACPPFFRLGIMVHAYDTSLTHMEGLEMSTITVNTPVDTEVFAEVEAQAYARDNEGDLYEDPDTITRVRALSQPTWYRTSSNPDVFQKRYIIKALLPGDEQSGTLKIYAGKKGLMHSAKEIVHPLAFVLPLHHQGENPAYEFVRRHPTPHATRQDIYVIQPQCYRLDRGEKYVFYVRQHPATVNGTPTSERDGFDFPRPTSPNPLIRPSSAMSMTSSAAGSGSTQGSDYSNPSLLPNGVKIKEKYAKLSLQAPSGRIIRFTRSEGCPQNKAAQEVDGVVVGSVWECHLKVTERGVWRGLVLADRSARWCVWGEWECS</sequence>
<feature type="domain" description="Transglutaminase-like" evidence="2">
    <location>
        <begin position="644"/>
        <end position="714"/>
    </location>
</feature>
<dbReference type="InterPro" id="IPR056409">
    <property type="entry name" value="Ig_CYK3_C"/>
</dbReference>
<dbReference type="GO" id="GO:0110085">
    <property type="term" value="C:mitotic actomyosin contractile ring"/>
    <property type="evidence" value="ECO:0007669"/>
    <property type="project" value="TreeGrafter"/>
</dbReference>
<name>A0AAN7SYI5_9EURO</name>
<dbReference type="Pfam" id="PF24584">
    <property type="entry name" value="Ig_CYK3_C"/>
    <property type="match status" value="1"/>
</dbReference>
<dbReference type="Pfam" id="PF01841">
    <property type="entry name" value="Transglut_core"/>
    <property type="match status" value="1"/>
</dbReference>
<dbReference type="Proteomes" id="UP001309876">
    <property type="component" value="Unassembled WGS sequence"/>
</dbReference>
<dbReference type="EMBL" id="JAVRRJ010000005">
    <property type="protein sequence ID" value="KAK5084386.1"/>
    <property type="molecule type" value="Genomic_DNA"/>
</dbReference>
<keyword evidence="4" id="KW-1185">Reference proteome</keyword>
<feature type="region of interest" description="Disordered" evidence="1">
    <location>
        <begin position="512"/>
        <end position="531"/>
    </location>
</feature>
<gene>
    <name evidence="3" type="ORF">LTR05_005462</name>
</gene>
<dbReference type="SMART" id="SM00460">
    <property type="entry name" value="TGc"/>
    <property type="match status" value="1"/>
</dbReference>
<feature type="compositionally biased region" description="Low complexity" evidence="1">
    <location>
        <begin position="298"/>
        <end position="320"/>
    </location>
</feature>
<evidence type="ECO:0000313" key="4">
    <source>
        <dbReference type="Proteomes" id="UP001309876"/>
    </source>
</evidence>
<feature type="region of interest" description="Disordered" evidence="1">
    <location>
        <begin position="176"/>
        <end position="328"/>
    </location>
</feature>
<feature type="compositionally biased region" description="Basic and acidic residues" evidence="1">
    <location>
        <begin position="239"/>
        <end position="261"/>
    </location>
</feature>
<feature type="region of interest" description="Disordered" evidence="1">
    <location>
        <begin position="1"/>
        <end position="144"/>
    </location>
</feature>
<feature type="compositionally biased region" description="Polar residues" evidence="1">
    <location>
        <begin position="64"/>
        <end position="80"/>
    </location>
</feature>
<dbReference type="InterPro" id="IPR038765">
    <property type="entry name" value="Papain-like_cys_pep_sf"/>
</dbReference>
<evidence type="ECO:0000313" key="3">
    <source>
        <dbReference type="EMBL" id="KAK5084386.1"/>
    </source>
</evidence>
<reference evidence="3 4" key="1">
    <citation type="submission" date="2023-08" db="EMBL/GenBank/DDBJ databases">
        <title>Black Yeasts Isolated from many extreme environments.</title>
        <authorList>
            <person name="Coleine C."/>
            <person name="Stajich J.E."/>
            <person name="Selbmann L."/>
        </authorList>
    </citation>
    <scope>NUCLEOTIDE SEQUENCE [LARGE SCALE GENOMIC DNA]</scope>
    <source>
        <strain evidence="3 4">CCFEE 5910</strain>
    </source>
</reference>
<dbReference type="PANTHER" id="PTHR46333:SF2">
    <property type="entry name" value="CYTOKINESIS PROTEIN 3"/>
    <property type="match status" value="1"/>
</dbReference>
<evidence type="ECO:0000259" key="2">
    <source>
        <dbReference type="SMART" id="SM00460"/>
    </source>
</evidence>
<dbReference type="Gene3D" id="3.10.620.30">
    <property type="match status" value="1"/>
</dbReference>
<accession>A0AAN7SYI5</accession>
<feature type="compositionally biased region" description="Basic and acidic residues" evidence="1">
    <location>
        <begin position="210"/>
        <end position="227"/>
    </location>
</feature>
<feature type="region of interest" description="Disordered" evidence="1">
    <location>
        <begin position="938"/>
        <end position="986"/>
    </location>
</feature>
<dbReference type="GO" id="GO:0140278">
    <property type="term" value="P:mitotic division septum assembly"/>
    <property type="evidence" value="ECO:0007669"/>
    <property type="project" value="TreeGrafter"/>
</dbReference>
<comment type="caution">
    <text evidence="3">The sequence shown here is derived from an EMBL/GenBank/DDBJ whole genome shotgun (WGS) entry which is preliminary data.</text>
</comment>
<dbReference type="AlphaFoldDB" id="A0AAN7SYI5"/>
<dbReference type="InterPro" id="IPR052557">
    <property type="entry name" value="CAP/Cytokinesis_protein"/>
</dbReference>
<feature type="region of interest" description="Disordered" evidence="1">
    <location>
        <begin position="359"/>
        <end position="394"/>
    </location>
</feature>
<protein>
    <recommendedName>
        <fullName evidence="2">Transglutaminase-like domain-containing protein</fullName>
    </recommendedName>
</protein>
<feature type="compositionally biased region" description="Polar residues" evidence="1">
    <location>
        <begin position="120"/>
        <end position="141"/>
    </location>
</feature>
<proteinExistence type="predicted"/>
<dbReference type="SUPFAM" id="SSF54001">
    <property type="entry name" value="Cysteine proteinases"/>
    <property type="match status" value="1"/>
</dbReference>
<dbReference type="InterPro" id="IPR002931">
    <property type="entry name" value="Transglutaminase-like"/>
</dbReference>
<evidence type="ECO:0000256" key="1">
    <source>
        <dbReference type="SAM" id="MobiDB-lite"/>
    </source>
</evidence>
<feature type="compositionally biased region" description="Low complexity" evidence="1">
    <location>
        <begin position="963"/>
        <end position="981"/>
    </location>
</feature>
<dbReference type="PANTHER" id="PTHR46333">
    <property type="entry name" value="CYTOKINESIS PROTEIN 3"/>
    <property type="match status" value="1"/>
</dbReference>